<gene>
    <name evidence="4" type="ORF">HD599_000247</name>
</gene>
<dbReference type="PROSITE" id="PS51257">
    <property type="entry name" value="PROKAR_LIPOPROTEIN"/>
    <property type="match status" value="1"/>
</dbReference>
<feature type="region of interest" description="Disordered" evidence="1">
    <location>
        <begin position="28"/>
        <end position="76"/>
    </location>
</feature>
<name>A0A841AHN6_9MICO</name>
<protein>
    <submittedName>
        <fullName evidence="4">Uncharacterized protein with FMN-binding domain</fullName>
    </submittedName>
</protein>
<dbReference type="EMBL" id="JACHMJ010000001">
    <property type="protein sequence ID" value="MBB5841924.1"/>
    <property type="molecule type" value="Genomic_DNA"/>
</dbReference>
<keyword evidence="2" id="KW-0732">Signal</keyword>
<dbReference type="Pfam" id="PF04205">
    <property type="entry name" value="FMN_bind"/>
    <property type="match status" value="1"/>
</dbReference>
<dbReference type="Proteomes" id="UP000536685">
    <property type="component" value="Unassembled WGS sequence"/>
</dbReference>
<keyword evidence="5" id="KW-1185">Reference proteome</keyword>
<evidence type="ECO:0000256" key="1">
    <source>
        <dbReference type="SAM" id="MobiDB-lite"/>
    </source>
</evidence>
<proteinExistence type="predicted"/>
<feature type="domain" description="FMN-binding" evidence="3">
    <location>
        <begin position="78"/>
        <end position="148"/>
    </location>
</feature>
<accession>A0A841AHN6</accession>
<dbReference type="Gene3D" id="3.90.1010.20">
    <property type="match status" value="1"/>
</dbReference>
<reference evidence="4 5" key="1">
    <citation type="submission" date="2020-08" db="EMBL/GenBank/DDBJ databases">
        <title>Sequencing the genomes of 1000 actinobacteria strains.</title>
        <authorList>
            <person name="Klenk H.-P."/>
        </authorList>
    </citation>
    <scope>NUCLEOTIDE SEQUENCE [LARGE SCALE GENOMIC DNA]</scope>
    <source>
        <strain evidence="4 5">DSM 105784</strain>
    </source>
</reference>
<dbReference type="AlphaFoldDB" id="A0A841AHN6"/>
<dbReference type="GO" id="GO:0010181">
    <property type="term" value="F:FMN binding"/>
    <property type="evidence" value="ECO:0007669"/>
    <property type="project" value="InterPro"/>
</dbReference>
<feature type="compositionally biased region" description="Low complexity" evidence="1">
    <location>
        <begin position="28"/>
        <end position="63"/>
    </location>
</feature>
<sequence>MNNQRAKYPFAILTGLTLVGALAGCSSAAEGDTTTTDTGTTDSSESTTDSTDAATTGSYADGTYTEDADYQSPNGTENVEVTVTLADGVITAVEVVGDGDNPNSKRYQTAFADGIADVVEGVNIDEISVDKVAGSSLTSDGFNAAIEEIKADAAS</sequence>
<evidence type="ECO:0000259" key="3">
    <source>
        <dbReference type="Pfam" id="PF04205"/>
    </source>
</evidence>
<feature type="chain" id="PRO_5032482451" evidence="2">
    <location>
        <begin position="29"/>
        <end position="155"/>
    </location>
</feature>
<evidence type="ECO:0000313" key="4">
    <source>
        <dbReference type="EMBL" id="MBB5841924.1"/>
    </source>
</evidence>
<comment type="caution">
    <text evidence="4">The sequence shown here is derived from an EMBL/GenBank/DDBJ whole genome shotgun (WGS) entry which is preliminary data.</text>
</comment>
<dbReference type="InterPro" id="IPR007329">
    <property type="entry name" value="FMN-bd"/>
</dbReference>
<dbReference type="RefSeq" id="WP_184232902.1">
    <property type="nucleotide sequence ID" value="NZ_JACHMJ010000001.1"/>
</dbReference>
<feature type="signal peptide" evidence="2">
    <location>
        <begin position="1"/>
        <end position="28"/>
    </location>
</feature>
<dbReference type="GO" id="GO:0016020">
    <property type="term" value="C:membrane"/>
    <property type="evidence" value="ECO:0007669"/>
    <property type="project" value="InterPro"/>
</dbReference>
<evidence type="ECO:0000313" key="5">
    <source>
        <dbReference type="Proteomes" id="UP000536685"/>
    </source>
</evidence>
<organism evidence="4 5">
    <name type="scientific">Conyzicola lurida</name>
    <dbReference type="NCBI Taxonomy" id="1172621"/>
    <lineage>
        <taxon>Bacteria</taxon>
        <taxon>Bacillati</taxon>
        <taxon>Actinomycetota</taxon>
        <taxon>Actinomycetes</taxon>
        <taxon>Micrococcales</taxon>
        <taxon>Microbacteriaceae</taxon>
        <taxon>Conyzicola</taxon>
    </lineage>
</organism>
<evidence type="ECO:0000256" key="2">
    <source>
        <dbReference type="SAM" id="SignalP"/>
    </source>
</evidence>